<dbReference type="PANTHER" id="PTHR43804:SF7">
    <property type="entry name" value="LD18447P"/>
    <property type="match status" value="1"/>
</dbReference>
<accession>A0A336LF00</accession>
<dbReference type="Gene3D" id="3.30.70.1660">
    <property type="match status" value="1"/>
</dbReference>
<dbReference type="Gene3D" id="6.10.140.1950">
    <property type="match status" value="1"/>
</dbReference>
<dbReference type="InterPro" id="IPR045853">
    <property type="entry name" value="Pep_chain_release_fac_I_sf"/>
</dbReference>
<name>A0A336LF00_CULSO</name>
<evidence type="ECO:0000256" key="4">
    <source>
        <dbReference type="SAM" id="Coils"/>
    </source>
</evidence>
<keyword evidence="4" id="KW-0175">Coiled coil</keyword>
<protein>
    <submittedName>
        <fullName evidence="7">CSON010017 protein</fullName>
    </submittedName>
</protein>
<dbReference type="InterPro" id="IPR050057">
    <property type="entry name" value="Prokaryotic/Mito_RF"/>
</dbReference>
<dbReference type="InterPro" id="IPR005139">
    <property type="entry name" value="PCRF"/>
</dbReference>
<dbReference type="Pfam" id="PF00472">
    <property type="entry name" value="RF-1"/>
    <property type="match status" value="1"/>
</dbReference>
<keyword evidence="2" id="KW-0488">Methylation</keyword>
<feature type="domain" description="Prokaryotic-type class I peptide chain release factors" evidence="6">
    <location>
        <begin position="263"/>
        <end position="279"/>
    </location>
</feature>
<evidence type="ECO:0000313" key="7">
    <source>
        <dbReference type="EMBL" id="SSX16109.1"/>
    </source>
</evidence>
<comment type="similarity">
    <text evidence="1">Belongs to the prokaryotic/mitochondrial release factor family.</text>
</comment>
<evidence type="ECO:0000256" key="2">
    <source>
        <dbReference type="ARBA" id="ARBA00022481"/>
    </source>
</evidence>
<proteinExistence type="inferred from homology"/>
<keyword evidence="3" id="KW-0648">Protein biosynthesis</keyword>
<dbReference type="OMA" id="DHRVGFK"/>
<evidence type="ECO:0000256" key="5">
    <source>
        <dbReference type="SAM" id="MobiDB-lite"/>
    </source>
</evidence>
<dbReference type="AlphaFoldDB" id="A0A336LF00"/>
<feature type="coiled-coil region" evidence="4">
    <location>
        <begin position="88"/>
        <end position="118"/>
    </location>
</feature>
<evidence type="ECO:0000256" key="1">
    <source>
        <dbReference type="ARBA" id="ARBA00010835"/>
    </source>
</evidence>
<dbReference type="InterPro" id="IPR000352">
    <property type="entry name" value="Pep_chain_release_fac_I"/>
</dbReference>
<dbReference type="SMART" id="SM00937">
    <property type="entry name" value="PCRF"/>
    <property type="match status" value="1"/>
</dbReference>
<evidence type="ECO:0000259" key="6">
    <source>
        <dbReference type="PROSITE" id="PS00745"/>
    </source>
</evidence>
<dbReference type="EMBL" id="UFQS01004024">
    <property type="protein sequence ID" value="SSX16109.1"/>
    <property type="molecule type" value="Genomic_DNA"/>
</dbReference>
<organism evidence="7">
    <name type="scientific">Culicoides sonorensis</name>
    <name type="common">Biting midge</name>
    <dbReference type="NCBI Taxonomy" id="179676"/>
    <lineage>
        <taxon>Eukaryota</taxon>
        <taxon>Metazoa</taxon>
        <taxon>Ecdysozoa</taxon>
        <taxon>Arthropoda</taxon>
        <taxon>Hexapoda</taxon>
        <taxon>Insecta</taxon>
        <taxon>Pterygota</taxon>
        <taxon>Neoptera</taxon>
        <taxon>Endopterygota</taxon>
        <taxon>Diptera</taxon>
        <taxon>Nematocera</taxon>
        <taxon>Chironomoidea</taxon>
        <taxon>Ceratopogonidae</taxon>
        <taxon>Ceratopogoninae</taxon>
        <taxon>Culicoides</taxon>
        <taxon>Monoculicoides</taxon>
    </lineage>
</organism>
<dbReference type="GO" id="GO:0003747">
    <property type="term" value="F:translation release factor activity"/>
    <property type="evidence" value="ECO:0007669"/>
    <property type="project" value="InterPro"/>
</dbReference>
<dbReference type="PANTHER" id="PTHR43804">
    <property type="entry name" value="LD18447P"/>
    <property type="match status" value="1"/>
</dbReference>
<sequence length="399" mass="45220">MLLRFPLLTRLITRQSCYKIVQNPPKFVRFCSTKTTADNFTVSNPNVQKYLETIRVEYYGLTVGENLNKDQRKRMRVLSGLVNLIDQRKALLININSLNDMKEEKDEEMIALVKEEKQVYGEILQKLEIDIIQALLDLDESDDYDALMLEIAAGVGGQEAMLFAGELYEMYNNFCGYKGWDCELLNFDSSDVGGCRHASILVTGDDAYRCLKHEGGVHRVQRIPATEKSGRIHTSTVTVAIIPRPDDLDIDVKEKDLKIETKRASGAGGQHVNTTDSAVRIVHIPTGIAVDCQTERSQHKNKEIAIQKLKAKLINDHMEKQASNVASSRKSQVGSSNRNEKIRTYNFNQDRITDHRIEGGTVHNLKSFLYGGHELDQMISRLSADLRKKHLLEIINNMK</sequence>
<dbReference type="VEuPathDB" id="VectorBase:CSON010017"/>
<feature type="region of interest" description="Disordered" evidence="5">
    <location>
        <begin position="320"/>
        <end position="340"/>
    </location>
</feature>
<reference evidence="7" key="1">
    <citation type="submission" date="2018-04" db="EMBL/GenBank/DDBJ databases">
        <authorList>
            <person name="Go L.Y."/>
            <person name="Mitchell J.A."/>
        </authorList>
    </citation>
    <scope>NUCLEOTIDE SEQUENCE</scope>
    <source>
        <tissue evidence="7">Whole organism</tissue>
    </source>
</reference>
<dbReference type="Gene3D" id="3.30.160.20">
    <property type="match status" value="1"/>
</dbReference>
<evidence type="ECO:0000256" key="3">
    <source>
        <dbReference type="ARBA" id="ARBA00022917"/>
    </source>
</evidence>
<gene>
    <name evidence="7" type="primary">CSON010017</name>
</gene>
<dbReference type="EMBL" id="UFQT01004024">
    <property type="protein sequence ID" value="SSX35438.1"/>
    <property type="molecule type" value="Genomic_DNA"/>
</dbReference>
<dbReference type="GO" id="GO:0005737">
    <property type="term" value="C:cytoplasm"/>
    <property type="evidence" value="ECO:0007669"/>
    <property type="project" value="UniProtKB-ARBA"/>
</dbReference>
<feature type="compositionally biased region" description="Polar residues" evidence="5">
    <location>
        <begin position="321"/>
        <end position="337"/>
    </location>
</feature>
<dbReference type="SUPFAM" id="SSF75620">
    <property type="entry name" value="Release factor"/>
    <property type="match status" value="1"/>
</dbReference>
<reference evidence="8" key="2">
    <citation type="submission" date="2018-07" db="EMBL/GenBank/DDBJ databases">
        <authorList>
            <person name="Quirk P.G."/>
            <person name="Krulwich T.A."/>
        </authorList>
    </citation>
    <scope>NUCLEOTIDE SEQUENCE</scope>
</reference>
<dbReference type="Pfam" id="PF03462">
    <property type="entry name" value="PCRF"/>
    <property type="match status" value="1"/>
</dbReference>
<dbReference type="PROSITE" id="PS00745">
    <property type="entry name" value="RF_PROK_I"/>
    <property type="match status" value="1"/>
</dbReference>
<dbReference type="FunFam" id="3.30.160.20:FF:000004">
    <property type="entry name" value="Peptide chain release factor 1"/>
    <property type="match status" value="1"/>
</dbReference>
<evidence type="ECO:0000313" key="8">
    <source>
        <dbReference type="EMBL" id="SSX35438.1"/>
    </source>
</evidence>